<protein>
    <recommendedName>
        <fullName evidence="12">Cytochrome P450</fullName>
    </recommendedName>
</protein>
<dbReference type="PANTHER" id="PTHR24305">
    <property type="entry name" value="CYTOCHROME P450"/>
    <property type="match status" value="1"/>
</dbReference>
<keyword evidence="6 8" id="KW-0408">Iron</keyword>
<keyword evidence="9" id="KW-1133">Transmembrane helix</keyword>
<reference evidence="11" key="1">
    <citation type="journal article" date="2021" name="BMC Genomics">
        <title>Chromosome-level genome assembly and manually-curated proteome of model necrotroph Parastagonospora nodorum Sn15 reveals a genome-wide trove of candidate effector homologs, and redundancy of virulence-related functions within an accessory chromosome.</title>
        <authorList>
            <person name="Bertazzoni S."/>
            <person name="Jones D.A.B."/>
            <person name="Phan H.T."/>
            <person name="Tan K.-C."/>
            <person name="Hane J.K."/>
        </authorList>
    </citation>
    <scope>NUCLEOTIDE SEQUENCE [LARGE SCALE GENOMIC DNA]</scope>
    <source>
        <strain evidence="11">SN15 / ATCC MYA-4574 / FGSC 10173)</strain>
    </source>
</reference>
<dbReference type="InterPro" id="IPR002401">
    <property type="entry name" value="Cyt_P450_E_grp-I"/>
</dbReference>
<dbReference type="Gene3D" id="1.10.630.10">
    <property type="entry name" value="Cytochrome P450"/>
    <property type="match status" value="1"/>
</dbReference>
<sequence length="554" mass="62604">MADIQYAILALVPTVLAGLYFLLYQYRYGKFTNIPSPLKRNLFLGHLGYIADEYKKAGSSAVHPDYILENIWKAHGSPDYMFFDTRPAQWPLVLITSHAFAEQISKATKDQPYSTTKSPTIQAGLGRLVGRYSMLSEEAESWKSLRRRFNPAFAPQHLMTLLPVVLDKTYTFMEKLDALAKSGKPTELEPYCTNVTFDIIGQIVTDIDCKAQDESIQGDEIVKNFRLLGATWSEDTGLAMFKWLNASKHFKRYLYSTRLDVAIKKCIQAKFDAMQADKSHSKDRSVLALSLKDTETLTPFIMQNIADQVKTFLFAGHDTTSILLQRLFYTLSIHPSCLAKIRAEHDSIFGDSDPRDVFQARPDDTMKALVYTSACIKEALRLWPPAGSARMSHNGLKLRTSDGEEVCLDDCVLYMCQHLIQRDRKVYGDTADDFVPERWVDDIDTSSASVDADGSATGSSKIPISAWRPFERGPRNCIGQELANIEVRVILACTLRRYDFVKVGRGEIERDEKDRPIVDEKGKYRTKSELISTMAITSKPIDKTVMRVEFAKAV</sequence>
<evidence type="ECO:0000256" key="5">
    <source>
        <dbReference type="ARBA" id="ARBA00023002"/>
    </source>
</evidence>
<dbReference type="OrthoDB" id="10029320at2759"/>
<evidence type="ECO:0000313" key="10">
    <source>
        <dbReference type="EMBL" id="QRC93249.1"/>
    </source>
</evidence>
<dbReference type="GO" id="GO:0005506">
    <property type="term" value="F:iron ion binding"/>
    <property type="evidence" value="ECO:0007669"/>
    <property type="project" value="InterPro"/>
</dbReference>
<dbReference type="EMBL" id="CP069025">
    <property type="protein sequence ID" value="QRC93249.1"/>
    <property type="molecule type" value="Genomic_DNA"/>
</dbReference>
<dbReference type="Proteomes" id="UP000663193">
    <property type="component" value="Chromosome 3"/>
</dbReference>
<dbReference type="PANTHER" id="PTHR24305:SF222">
    <property type="entry name" value="CYTOCHROME P450 MONOOXYGENASE STCS"/>
    <property type="match status" value="1"/>
</dbReference>
<dbReference type="VEuPathDB" id="FungiDB:JI435_034980"/>
<name>A0A7U2EUI6_PHANO</name>
<comment type="similarity">
    <text evidence="2">Belongs to the cytochrome P450 family.</text>
</comment>
<gene>
    <name evidence="10" type="ORF">JI435_034980</name>
</gene>
<evidence type="ECO:0000256" key="4">
    <source>
        <dbReference type="ARBA" id="ARBA00022723"/>
    </source>
</evidence>
<proteinExistence type="inferred from homology"/>
<evidence type="ECO:0000256" key="2">
    <source>
        <dbReference type="ARBA" id="ARBA00010617"/>
    </source>
</evidence>
<dbReference type="PRINTS" id="PR00463">
    <property type="entry name" value="EP450I"/>
</dbReference>
<dbReference type="InterPro" id="IPR050121">
    <property type="entry name" value="Cytochrome_P450_monoxygenase"/>
</dbReference>
<evidence type="ECO:0000256" key="6">
    <source>
        <dbReference type="ARBA" id="ARBA00023004"/>
    </source>
</evidence>
<keyword evidence="9" id="KW-0812">Transmembrane</keyword>
<dbReference type="GO" id="GO:0016705">
    <property type="term" value="F:oxidoreductase activity, acting on paired donors, with incorporation or reduction of molecular oxygen"/>
    <property type="evidence" value="ECO:0007669"/>
    <property type="project" value="InterPro"/>
</dbReference>
<evidence type="ECO:0000256" key="8">
    <source>
        <dbReference type="PIRSR" id="PIRSR602401-1"/>
    </source>
</evidence>
<dbReference type="GO" id="GO:0020037">
    <property type="term" value="F:heme binding"/>
    <property type="evidence" value="ECO:0007669"/>
    <property type="project" value="InterPro"/>
</dbReference>
<feature type="binding site" description="axial binding residue" evidence="8">
    <location>
        <position position="477"/>
    </location>
    <ligand>
        <name>heme</name>
        <dbReference type="ChEBI" id="CHEBI:30413"/>
    </ligand>
    <ligandPart>
        <name>Fe</name>
        <dbReference type="ChEBI" id="CHEBI:18248"/>
    </ligandPart>
</feature>
<dbReference type="OMA" id="ILLQWTF"/>
<dbReference type="InterPro" id="IPR036396">
    <property type="entry name" value="Cyt_P450_sf"/>
</dbReference>
<dbReference type="Pfam" id="PF00067">
    <property type="entry name" value="p450"/>
    <property type="match status" value="1"/>
</dbReference>
<keyword evidence="4 8" id="KW-0479">Metal-binding</keyword>
<keyword evidence="11" id="KW-1185">Reference proteome</keyword>
<organism evidence="10 11">
    <name type="scientific">Phaeosphaeria nodorum (strain SN15 / ATCC MYA-4574 / FGSC 10173)</name>
    <name type="common">Glume blotch fungus</name>
    <name type="synonym">Parastagonospora nodorum</name>
    <dbReference type="NCBI Taxonomy" id="321614"/>
    <lineage>
        <taxon>Eukaryota</taxon>
        <taxon>Fungi</taxon>
        <taxon>Dikarya</taxon>
        <taxon>Ascomycota</taxon>
        <taxon>Pezizomycotina</taxon>
        <taxon>Dothideomycetes</taxon>
        <taxon>Pleosporomycetidae</taxon>
        <taxon>Pleosporales</taxon>
        <taxon>Pleosporineae</taxon>
        <taxon>Phaeosphaeriaceae</taxon>
        <taxon>Parastagonospora</taxon>
    </lineage>
</organism>
<dbReference type="PRINTS" id="PR00385">
    <property type="entry name" value="P450"/>
</dbReference>
<dbReference type="SUPFAM" id="SSF48264">
    <property type="entry name" value="Cytochrome P450"/>
    <property type="match status" value="1"/>
</dbReference>
<comment type="cofactor">
    <cofactor evidence="1 8">
        <name>heme</name>
        <dbReference type="ChEBI" id="CHEBI:30413"/>
    </cofactor>
</comment>
<dbReference type="InterPro" id="IPR001128">
    <property type="entry name" value="Cyt_P450"/>
</dbReference>
<accession>A0A7U2EUI6</accession>
<feature type="transmembrane region" description="Helical" evidence="9">
    <location>
        <begin position="6"/>
        <end position="24"/>
    </location>
</feature>
<keyword evidence="3 8" id="KW-0349">Heme</keyword>
<keyword evidence="7" id="KW-0503">Monooxygenase</keyword>
<evidence type="ECO:0000256" key="9">
    <source>
        <dbReference type="SAM" id="Phobius"/>
    </source>
</evidence>
<dbReference type="AlphaFoldDB" id="A0A7U2EUI6"/>
<keyword evidence="5" id="KW-0560">Oxidoreductase</keyword>
<dbReference type="GO" id="GO:0009403">
    <property type="term" value="P:toxin biosynthetic process"/>
    <property type="evidence" value="ECO:0007669"/>
    <property type="project" value="UniProtKB-ARBA"/>
</dbReference>
<dbReference type="GO" id="GO:0004497">
    <property type="term" value="F:monooxygenase activity"/>
    <property type="evidence" value="ECO:0007669"/>
    <property type="project" value="UniProtKB-KW"/>
</dbReference>
<evidence type="ECO:0000313" key="11">
    <source>
        <dbReference type="Proteomes" id="UP000663193"/>
    </source>
</evidence>
<keyword evidence="9" id="KW-0472">Membrane</keyword>
<evidence type="ECO:0000256" key="7">
    <source>
        <dbReference type="ARBA" id="ARBA00023033"/>
    </source>
</evidence>
<evidence type="ECO:0000256" key="1">
    <source>
        <dbReference type="ARBA" id="ARBA00001971"/>
    </source>
</evidence>
<evidence type="ECO:0000256" key="3">
    <source>
        <dbReference type="ARBA" id="ARBA00022617"/>
    </source>
</evidence>
<evidence type="ECO:0008006" key="12">
    <source>
        <dbReference type="Google" id="ProtNLM"/>
    </source>
</evidence>
<dbReference type="FunFam" id="1.10.630.10:FF:000088">
    <property type="entry name" value="Cytochrome P450 monooxygenase"/>
    <property type="match status" value="1"/>
</dbReference>
<dbReference type="CDD" id="cd11051">
    <property type="entry name" value="CYP59-like"/>
    <property type="match status" value="1"/>
</dbReference>